<comment type="caution">
    <text evidence="3">The sequence shown here is derived from an EMBL/GenBank/DDBJ whole genome shotgun (WGS) entry which is preliminary data.</text>
</comment>
<accession>A0A4Y2LUQ5</accession>
<dbReference type="Proteomes" id="UP000499080">
    <property type="component" value="Unassembled WGS sequence"/>
</dbReference>
<evidence type="ECO:0000313" key="3">
    <source>
        <dbReference type="EMBL" id="GBN18505.1"/>
    </source>
</evidence>
<feature type="signal peptide" evidence="1">
    <location>
        <begin position="1"/>
        <end position="19"/>
    </location>
</feature>
<dbReference type="EMBL" id="BGPR01006383">
    <property type="protein sequence ID" value="GBN18497.1"/>
    <property type="molecule type" value="Genomic_DNA"/>
</dbReference>
<proteinExistence type="predicted"/>
<keyword evidence="1" id="KW-0732">Signal</keyword>
<keyword evidence="4" id="KW-1185">Reference proteome</keyword>
<reference evidence="3 4" key="1">
    <citation type="journal article" date="2019" name="Sci. Rep.">
        <title>Orb-weaving spider Araneus ventricosus genome elucidates the spidroin gene catalogue.</title>
        <authorList>
            <person name="Kono N."/>
            <person name="Nakamura H."/>
            <person name="Ohtoshi R."/>
            <person name="Moran D.A.P."/>
            <person name="Shinohara A."/>
            <person name="Yoshida Y."/>
            <person name="Fujiwara M."/>
            <person name="Mori M."/>
            <person name="Tomita M."/>
            <person name="Arakawa K."/>
        </authorList>
    </citation>
    <scope>NUCLEOTIDE SEQUENCE [LARGE SCALE GENOMIC DNA]</scope>
</reference>
<dbReference type="AlphaFoldDB" id="A0A4Y2LUQ5"/>
<evidence type="ECO:0000256" key="1">
    <source>
        <dbReference type="SAM" id="SignalP"/>
    </source>
</evidence>
<feature type="chain" id="PRO_5036362113" evidence="1">
    <location>
        <begin position="20"/>
        <end position="362"/>
    </location>
</feature>
<sequence>MLLIWFVLSIVALITKTASNTIGENRCDISPSCMNGNLSHPVMRSKQTMLRCTKRACDRLDKNLFAVNQINKIGIHLKDIQIKQKKNDDYQVQVILSSYDDPIKQGNQSLLVKFSFGLYDPCYEFLVPFSVIMDSKDILFPCFSVPILQKHLVFYFYVHKETDEFISVQAMNYSLSNVTVRQSLGGSLFRITYDLDHEFIYFSLNATQDLKCLFNYSISVYKSSIPPQNHPCSFKQTLVYRWSDTLNSVNIIFSSYFFNFFFFLMVSKFGHSCITWLTVSLVQTTVTIGRLSKKFTKLNFLGNPSTVVWTREQLGTWYMDVQISMPLGRSIFMETSFSWLAGRGSSSEDENWTLKNCSCCSI</sequence>
<evidence type="ECO:0000313" key="2">
    <source>
        <dbReference type="EMBL" id="GBN18497.1"/>
    </source>
</evidence>
<evidence type="ECO:0000313" key="4">
    <source>
        <dbReference type="Proteomes" id="UP000499080"/>
    </source>
</evidence>
<gene>
    <name evidence="2" type="ORF">AVEN_225663_1</name>
    <name evidence="3" type="ORF">AVEN_72074_1</name>
</gene>
<name>A0A4Y2LUQ5_ARAVE</name>
<organism evidence="3 4">
    <name type="scientific">Araneus ventricosus</name>
    <name type="common">Orbweaver spider</name>
    <name type="synonym">Epeira ventricosa</name>
    <dbReference type="NCBI Taxonomy" id="182803"/>
    <lineage>
        <taxon>Eukaryota</taxon>
        <taxon>Metazoa</taxon>
        <taxon>Ecdysozoa</taxon>
        <taxon>Arthropoda</taxon>
        <taxon>Chelicerata</taxon>
        <taxon>Arachnida</taxon>
        <taxon>Araneae</taxon>
        <taxon>Araneomorphae</taxon>
        <taxon>Entelegynae</taxon>
        <taxon>Araneoidea</taxon>
        <taxon>Araneidae</taxon>
        <taxon>Araneus</taxon>
    </lineage>
</organism>
<dbReference type="EMBL" id="BGPR01006384">
    <property type="protein sequence ID" value="GBN18505.1"/>
    <property type="molecule type" value="Genomic_DNA"/>
</dbReference>
<protein>
    <submittedName>
        <fullName evidence="3">Uncharacterized protein</fullName>
    </submittedName>
</protein>